<evidence type="ECO:0000313" key="2">
    <source>
        <dbReference type="Proteomes" id="UP000185655"/>
    </source>
</evidence>
<proteinExistence type="predicted"/>
<name>A0A1K2HIE3_9LACT</name>
<evidence type="ECO:0000313" key="1">
    <source>
        <dbReference type="EMBL" id="SFZ76469.1"/>
    </source>
</evidence>
<accession>A0A1K2HIE3</accession>
<dbReference type="EMBL" id="FPKS01000016">
    <property type="protein sequence ID" value="SFZ76469.1"/>
    <property type="molecule type" value="Genomic_DNA"/>
</dbReference>
<gene>
    <name evidence="1" type="ORF">SAMN02746068_01962</name>
</gene>
<dbReference type="STRING" id="1122154.SAMN02746068_01962"/>
<protein>
    <submittedName>
        <fullName evidence="1">Uncharacterized protein</fullName>
    </submittedName>
</protein>
<organism evidence="1 2">
    <name type="scientific">Pseudolactococcus chungangensis CAU 28 = DSM 22330</name>
    <dbReference type="NCBI Taxonomy" id="1122154"/>
    <lineage>
        <taxon>Bacteria</taxon>
        <taxon>Bacillati</taxon>
        <taxon>Bacillota</taxon>
        <taxon>Bacilli</taxon>
        <taxon>Lactobacillales</taxon>
        <taxon>Streptococcaceae</taxon>
        <taxon>Pseudolactococcus</taxon>
    </lineage>
</organism>
<reference evidence="1 2" key="1">
    <citation type="submission" date="2016-11" db="EMBL/GenBank/DDBJ databases">
        <authorList>
            <person name="Jaros S."/>
            <person name="Januszkiewicz K."/>
            <person name="Wedrychowicz H."/>
        </authorList>
    </citation>
    <scope>NUCLEOTIDE SEQUENCE [LARGE SCALE GENOMIC DNA]</scope>
    <source>
        <strain evidence="1 2">DSM 22330</strain>
    </source>
</reference>
<dbReference type="AlphaFoldDB" id="A0A1K2HIE3"/>
<dbReference type="Proteomes" id="UP000185655">
    <property type="component" value="Unassembled WGS sequence"/>
</dbReference>
<sequence>MTTKYKFKRIKKVCIVNVLSLEPIAIFHKVDRIAFINRHKKISKYKISRGGQNDRSI</sequence>